<sequence>MRKTVKFASIYGNDGVLRRQENGREGKNTGYMQLNGSLVARAIQVVAPTTLALTVPSFSNNGTYAVSWAAGSRPLVKKLCWCRQSL</sequence>
<reference evidence="1 2" key="1">
    <citation type="submission" date="2015-05" db="EMBL/GenBank/DDBJ databases">
        <title>Genome sequencing and analysis of members of genus Stenotrophomonas.</title>
        <authorList>
            <person name="Patil P.P."/>
            <person name="Midha S."/>
            <person name="Patil P.B."/>
        </authorList>
    </citation>
    <scope>NUCLEOTIDE SEQUENCE [LARGE SCALE GENOMIC DNA]</scope>
    <source>
        <strain evidence="1 2">DSM 21508</strain>
    </source>
</reference>
<dbReference type="PATRIC" id="fig|517011.3.peg.2229"/>
<evidence type="ECO:0000313" key="1">
    <source>
        <dbReference type="EMBL" id="KRG73287.1"/>
    </source>
</evidence>
<evidence type="ECO:0000313" key="2">
    <source>
        <dbReference type="Proteomes" id="UP000051386"/>
    </source>
</evidence>
<accession>A0A0R0D4V6</accession>
<proteinExistence type="predicted"/>
<dbReference type="RefSeq" id="WP_057508778.1">
    <property type="nucleotide sequence ID" value="NZ_LDJK01000050.1"/>
</dbReference>
<keyword evidence="2" id="KW-1185">Reference proteome</keyword>
<comment type="caution">
    <text evidence="1">The sequence shown here is derived from an EMBL/GenBank/DDBJ whole genome shotgun (WGS) entry which is preliminary data.</text>
</comment>
<name>A0A0R0D4V6_9GAMM</name>
<dbReference type="AlphaFoldDB" id="A0A0R0D4V6"/>
<gene>
    <name evidence="1" type="ORF">ABB28_11635</name>
</gene>
<protein>
    <submittedName>
        <fullName evidence="1">Uncharacterized protein</fullName>
    </submittedName>
</protein>
<dbReference type="Proteomes" id="UP000051386">
    <property type="component" value="Unassembled WGS sequence"/>
</dbReference>
<organism evidence="1 2">
    <name type="scientific">Stenotrophomonas chelatiphaga</name>
    <dbReference type="NCBI Taxonomy" id="517011"/>
    <lineage>
        <taxon>Bacteria</taxon>
        <taxon>Pseudomonadati</taxon>
        <taxon>Pseudomonadota</taxon>
        <taxon>Gammaproteobacteria</taxon>
        <taxon>Lysobacterales</taxon>
        <taxon>Lysobacteraceae</taxon>
        <taxon>Stenotrophomonas</taxon>
    </lineage>
</organism>
<dbReference type="EMBL" id="LDJK01000050">
    <property type="protein sequence ID" value="KRG73287.1"/>
    <property type="molecule type" value="Genomic_DNA"/>
</dbReference>